<evidence type="ECO:0000313" key="1">
    <source>
        <dbReference type="EMBL" id="SJN14816.1"/>
    </source>
</evidence>
<sequence>MNLEHLLKRYQQELNAVVEDRRRDQLLTLDAFEAVAIENAAQLYRRV</sequence>
<organism evidence="1 2">
    <name type="scientific">Halomonas citrativorans</name>
    <dbReference type="NCBI Taxonomy" id="2742612"/>
    <lineage>
        <taxon>Bacteria</taxon>
        <taxon>Pseudomonadati</taxon>
        <taxon>Pseudomonadota</taxon>
        <taxon>Gammaproteobacteria</taxon>
        <taxon>Oceanospirillales</taxon>
        <taxon>Halomonadaceae</taxon>
        <taxon>Halomonas</taxon>
    </lineage>
</organism>
<dbReference type="Proteomes" id="UP000196331">
    <property type="component" value="Unassembled WGS sequence"/>
</dbReference>
<dbReference type="EMBL" id="FUKM01000057">
    <property type="protein sequence ID" value="SJN14816.1"/>
    <property type="molecule type" value="Genomic_DNA"/>
</dbReference>
<dbReference type="AlphaFoldDB" id="A0A1R4I546"/>
<accession>A0A1R4I546</accession>
<gene>
    <name evidence="1" type="ORF">CZ787_17035</name>
</gene>
<evidence type="ECO:0000313" key="2">
    <source>
        <dbReference type="Proteomes" id="UP000196331"/>
    </source>
</evidence>
<comment type="caution">
    <text evidence="1">The sequence shown here is derived from an EMBL/GenBank/DDBJ whole genome shotgun (WGS) entry which is preliminary data.</text>
</comment>
<proteinExistence type="predicted"/>
<name>A0A1R4I546_9GAMM</name>
<protein>
    <submittedName>
        <fullName evidence="1">Uncharacterized protein</fullName>
    </submittedName>
</protein>
<reference evidence="1 2" key="1">
    <citation type="submission" date="2017-02" db="EMBL/GenBank/DDBJ databases">
        <authorList>
            <person name="Dridi B."/>
        </authorList>
    </citation>
    <scope>NUCLEOTIDE SEQUENCE [LARGE SCALE GENOMIC DNA]</scope>
    <source>
        <strain evidence="1 2">JB380</strain>
    </source>
</reference>